<accession>A0A645AS77</accession>
<reference evidence="7" key="1">
    <citation type="submission" date="2019-08" db="EMBL/GenBank/DDBJ databases">
        <authorList>
            <person name="Kucharzyk K."/>
            <person name="Murdoch R.W."/>
            <person name="Higgins S."/>
            <person name="Loffler F."/>
        </authorList>
    </citation>
    <scope>NUCLEOTIDE SEQUENCE</scope>
</reference>
<dbReference type="GO" id="GO:0006355">
    <property type="term" value="P:regulation of DNA-templated transcription"/>
    <property type="evidence" value="ECO:0007669"/>
    <property type="project" value="InterPro"/>
</dbReference>
<sequence>MKKRIVIADDHRLVIEGIAGLLISTGEYEIVGRAGNGAEALRLIRRLKPDLAVLDITMPEMDGIDAARAVRAELPEVRILVLSVHKDLRMIMEVIKAGADGYALKEAEPDELINAVKTVLAGDIYLDSKITTLLVRDYIRKLNIPSIPEARRGDLSPSECEIVALVAGGLDAYEIAKKLCITRNTVDAHRRNIMRKLDCKNLRELTSYALYSGLVNLDEE</sequence>
<keyword evidence="2" id="KW-0805">Transcription regulation</keyword>
<feature type="domain" description="Response regulatory" evidence="6">
    <location>
        <begin position="4"/>
        <end position="120"/>
    </location>
</feature>
<dbReference type="InterPro" id="IPR001789">
    <property type="entry name" value="Sig_transdc_resp-reg_receiver"/>
</dbReference>
<dbReference type="PRINTS" id="PR00038">
    <property type="entry name" value="HTHLUXR"/>
</dbReference>
<dbReference type="InterPro" id="IPR016032">
    <property type="entry name" value="Sig_transdc_resp-reg_C-effctor"/>
</dbReference>
<evidence type="ECO:0000256" key="2">
    <source>
        <dbReference type="ARBA" id="ARBA00023015"/>
    </source>
</evidence>
<protein>
    <submittedName>
        <fullName evidence="7">Oxygen regulatory protein NreC</fullName>
    </submittedName>
</protein>
<evidence type="ECO:0000259" key="5">
    <source>
        <dbReference type="PROSITE" id="PS50043"/>
    </source>
</evidence>
<dbReference type="Pfam" id="PF00072">
    <property type="entry name" value="Response_reg"/>
    <property type="match status" value="1"/>
</dbReference>
<dbReference type="EMBL" id="VSSQ01015146">
    <property type="protein sequence ID" value="MPM55171.1"/>
    <property type="molecule type" value="Genomic_DNA"/>
</dbReference>
<dbReference type="PROSITE" id="PS50110">
    <property type="entry name" value="RESPONSE_REGULATORY"/>
    <property type="match status" value="1"/>
</dbReference>
<evidence type="ECO:0000256" key="1">
    <source>
        <dbReference type="ARBA" id="ARBA00022553"/>
    </source>
</evidence>
<organism evidence="7">
    <name type="scientific">bioreactor metagenome</name>
    <dbReference type="NCBI Taxonomy" id="1076179"/>
    <lineage>
        <taxon>unclassified sequences</taxon>
        <taxon>metagenomes</taxon>
        <taxon>ecological metagenomes</taxon>
    </lineage>
</organism>
<feature type="domain" description="HTH luxR-type" evidence="5">
    <location>
        <begin position="148"/>
        <end position="213"/>
    </location>
</feature>
<dbReference type="SUPFAM" id="SSF52172">
    <property type="entry name" value="CheY-like"/>
    <property type="match status" value="1"/>
</dbReference>
<dbReference type="CDD" id="cd06170">
    <property type="entry name" value="LuxR_C_like"/>
    <property type="match status" value="1"/>
</dbReference>
<comment type="caution">
    <text evidence="7">The sequence shown here is derived from an EMBL/GenBank/DDBJ whole genome shotgun (WGS) entry which is preliminary data.</text>
</comment>
<evidence type="ECO:0000313" key="7">
    <source>
        <dbReference type="EMBL" id="MPM55171.1"/>
    </source>
</evidence>
<dbReference type="InterPro" id="IPR011006">
    <property type="entry name" value="CheY-like_superfamily"/>
</dbReference>
<dbReference type="GO" id="GO:0000160">
    <property type="term" value="P:phosphorelay signal transduction system"/>
    <property type="evidence" value="ECO:0007669"/>
    <property type="project" value="InterPro"/>
</dbReference>
<dbReference type="PROSITE" id="PS50043">
    <property type="entry name" value="HTH_LUXR_2"/>
    <property type="match status" value="1"/>
</dbReference>
<gene>
    <name evidence="7" type="primary">nreC_28</name>
    <name evidence="7" type="ORF">SDC9_101964</name>
</gene>
<dbReference type="GO" id="GO:0003677">
    <property type="term" value="F:DNA binding"/>
    <property type="evidence" value="ECO:0007669"/>
    <property type="project" value="UniProtKB-KW"/>
</dbReference>
<keyword evidence="1" id="KW-0597">Phosphoprotein</keyword>
<dbReference type="PANTHER" id="PTHR43214">
    <property type="entry name" value="TWO-COMPONENT RESPONSE REGULATOR"/>
    <property type="match status" value="1"/>
</dbReference>
<evidence type="ECO:0000259" key="6">
    <source>
        <dbReference type="PROSITE" id="PS50110"/>
    </source>
</evidence>
<dbReference type="InterPro" id="IPR000792">
    <property type="entry name" value="Tscrpt_reg_LuxR_C"/>
</dbReference>
<dbReference type="CDD" id="cd17535">
    <property type="entry name" value="REC_NarL-like"/>
    <property type="match status" value="1"/>
</dbReference>
<name>A0A645AS77_9ZZZZ</name>
<dbReference type="SUPFAM" id="SSF46894">
    <property type="entry name" value="C-terminal effector domain of the bipartite response regulators"/>
    <property type="match status" value="1"/>
</dbReference>
<keyword evidence="4" id="KW-0804">Transcription</keyword>
<dbReference type="PROSITE" id="PS00622">
    <property type="entry name" value="HTH_LUXR_1"/>
    <property type="match status" value="1"/>
</dbReference>
<dbReference type="AlphaFoldDB" id="A0A645AS77"/>
<dbReference type="PANTHER" id="PTHR43214:SF41">
    <property type="entry name" value="NITRATE_NITRITE RESPONSE REGULATOR PROTEIN NARP"/>
    <property type="match status" value="1"/>
</dbReference>
<dbReference type="SMART" id="SM00421">
    <property type="entry name" value="HTH_LUXR"/>
    <property type="match status" value="1"/>
</dbReference>
<keyword evidence="3" id="KW-0238">DNA-binding</keyword>
<dbReference type="InterPro" id="IPR039420">
    <property type="entry name" value="WalR-like"/>
</dbReference>
<evidence type="ECO:0000256" key="4">
    <source>
        <dbReference type="ARBA" id="ARBA00023163"/>
    </source>
</evidence>
<evidence type="ECO:0000256" key="3">
    <source>
        <dbReference type="ARBA" id="ARBA00023125"/>
    </source>
</evidence>
<dbReference type="InterPro" id="IPR058245">
    <property type="entry name" value="NreC/VraR/RcsB-like_REC"/>
</dbReference>
<proteinExistence type="predicted"/>
<dbReference type="Gene3D" id="3.40.50.2300">
    <property type="match status" value="1"/>
</dbReference>
<dbReference type="Pfam" id="PF00196">
    <property type="entry name" value="GerE"/>
    <property type="match status" value="1"/>
</dbReference>
<dbReference type="SMART" id="SM00448">
    <property type="entry name" value="REC"/>
    <property type="match status" value="1"/>
</dbReference>